<protein>
    <submittedName>
        <fullName evidence="1">Uncharacterized protein</fullName>
    </submittedName>
</protein>
<comment type="caution">
    <text evidence="1">The sequence shown here is derived from an EMBL/GenBank/DDBJ whole genome shotgun (WGS) entry which is preliminary data.</text>
</comment>
<proteinExistence type="predicted"/>
<name>A0A117NHW9_PICGL</name>
<gene>
    <name evidence="1" type="ORF">ABT39_MTgene4316</name>
</gene>
<geneLocation type="mitochondrion" evidence="1"/>
<organism evidence="1">
    <name type="scientific">Picea glauca</name>
    <name type="common">White spruce</name>
    <name type="synonym">Pinus glauca</name>
    <dbReference type="NCBI Taxonomy" id="3330"/>
    <lineage>
        <taxon>Eukaryota</taxon>
        <taxon>Viridiplantae</taxon>
        <taxon>Streptophyta</taxon>
        <taxon>Embryophyta</taxon>
        <taxon>Tracheophyta</taxon>
        <taxon>Spermatophyta</taxon>
        <taxon>Pinopsida</taxon>
        <taxon>Pinidae</taxon>
        <taxon>Conifers I</taxon>
        <taxon>Pinales</taxon>
        <taxon>Pinaceae</taxon>
        <taxon>Picea</taxon>
    </lineage>
</organism>
<keyword evidence="1" id="KW-0496">Mitochondrion</keyword>
<reference evidence="1" key="1">
    <citation type="journal article" date="2015" name="Genome Biol. Evol.">
        <title>Organellar Genomes of White Spruce (Picea glauca): Assembly and Annotation.</title>
        <authorList>
            <person name="Jackman S.D."/>
            <person name="Warren R.L."/>
            <person name="Gibb E.A."/>
            <person name="Vandervalk B.P."/>
            <person name="Mohamadi H."/>
            <person name="Chu J."/>
            <person name="Raymond A."/>
            <person name="Pleasance S."/>
            <person name="Coope R."/>
            <person name="Wildung M.R."/>
            <person name="Ritland C.E."/>
            <person name="Bousquet J."/>
            <person name="Jones S.J."/>
            <person name="Bohlmann J."/>
            <person name="Birol I."/>
        </authorList>
    </citation>
    <scope>NUCLEOTIDE SEQUENCE [LARGE SCALE GENOMIC DNA]</scope>
    <source>
        <tissue evidence="1">Flushing bud</tissue>
    </source>
</reference>
<sequence length="114" mass="12797">MHGTLNSSILTWYTSFGTSSHSLGRTMEEKTSLLQTLGLEIAFVTYVSDLTPWGGRLALGKYYLQPFPYALGLAFGNQTLELTREMPWDSLGNLLKIRPVLGTSFYLLFSRNIL</sequence>
<dbReference type="EMBL" id="LKAM01000004">
    <property type="protein sequence ID" value="KUM48980.1"/>
    <property type="molecule type" value="Genomic_DNA"/>
</dbReference>
<accession>A0A117NHW9</accession>
<dbReference type="AlphaFoldDB" id="A0A117NHW9"/>
<evidence type="ECO:0000313" key="1">
    <source>
        <dbReference type="EMBL" id="KUM48980.1"/>
    </source>
</evidence>